<comment type="caution">
    <text evidence="1">The sequence shown here is derived from an EMBL/GenBank/DDBJ whole genome shotgun (WGS) entry which is preliminary data.</text>
</comment>
<proteinExistence type="predicted"/>
<protein>
    <submittedName>
        <fullName evidence="1">Uncharacterized protein</fullName>
    </submittedName>
</protein>
<gene>
    <name evidence="1" type="ORF">LCGC14_2394600</name>
</gene>
<evidence type="ECO:0000313" key="1">
    <source>
        <dbReference type="EMBL" id="KKL26509.1"/>
    </source>
</evidence>
<dbReference type="EMBL" id="LAZR01035815">
    <property type="protein sequence ID" value="KKL26509.1"/>
    <property type="molecule type" value="Genomic_DNA"/>
</dbReference>
<dbReference type="AlphaFoldDB" id="A0A0F9BX86"/>
<accession>A0A0F9BX86</accession>
<reference evidence="1" key="1">
    <citation type="journal article" date="2015" name="Nature">
        <title>Complex archaea that bridge the gap between prokaryotes and eukaryotes.</title>
        <authorList>
            <person name="Spang A."/>
            <person name="Saw J.H."/>
            <person name="Jorgensen S.L."/>
            <person name="Zaremba-Niedzwiedzka K."/>
            <person name="Martijn J."/>
            <person name="Lind A.E."/>
            <person name="van Eijk R."/>
            <person name="Schleper C."/>
            <person name="Guy L."/>
            <person name="Ettema T.J."/>
        </authorList>
    </citation>
    <scope>NUCLEOTIDE SEQUENCE</scope>
</reference>
<organism evidence="1">
    <name type="scientific">marine sediment metagenome</name>
    <dbReference type="NCBI Taxonomy" id="412755"/>
    <lineage>
        <taxon>unclassified sequences</taxon>
        <taxon>metagenomes</taxon>
        <taxon>ecological metagenomes</taxon>
    </lineage>
</organism>
<name>A0A0F9BX86_9ZZZZ</name>
<sequence>MSWPEDRPVGRDSVSDFGPVVRSHKTEFRSGLEKHFYWTDSSNASAGEPRLAISLTTPGSCRAFYDTESNVSAFRDGALFVASDTTRLYGLTSGSSFLLGSARAVRNPTTGPVESLRQLVQSDETTVGVGDGTHSFAFPTVYSIAPALMVTAKYPTANTDTRIGVSVVTAGGFTAVVDRSGSGNPAMWWRSSGTVAL</sequence>